<dbReference type="Proteomes" id="UP000664164">
    <property type="component" value="Unassembled WGS sequence"/>
</dbReference>
<accession>A0A939KLG1</accession>
<organism evidence="1 2">
    <name type="scientific">Arthrobacter cavernae</name>
    <dbReference type="NCBI Taxonomy" id="2817681"/>
    <lineage>
        <taxon>Bacteria</taxon>
        <taxon>Bacillati</taxon>
        <taxon>Actinomycetota</taxon>
        <taxon>Actinomycetes</taxon>
        <taxon>Micrococcales</taxon>
        <taxon>Micrococcaceae</taxon>
        <taxon>Arthrobacter</taxon>
    </lineage>
</organism>
<dbReference type="AlphaFoldDB" id="A0A939KLG1"/>
<sequence>MGGELVASQFSSRRGGLQLQAGRYGRVPGQACASASVIASAFVVLGLMPVRVGIWSGCAFGIGHPLELLVAVDVPAVSFRGSGNPRATYPGARLLSDAASTGVSSSW</sequence>
<comment type="caution">
    <text evidence="1">The sequence shown here is derived from an EMBL/GenBank/DDBJ whole genome shotgun (WGS) entry which is preliminary data.</text>
</comment>
<evidence type="ECO:0000313" key="2">
    <source>
        <dbReference type="Proteomes" id="UP000664164"/>
    </source>
</evidence>
<gene>
    <name evidence="1" type="ORF">J1902_18440</name>
</gene>
<keyword evidence="2" id="KW-1185">Reference proteome</keyword>
<protein>
    <submittedName>
        <fullName evidence="1">Uncharacterized protein</fullName>
    </submittedName>
</protein>
<reference evidence="1" key="1">
    <citation type="submission" date="2021-03" db="EMBL/GenBank/DDBJ databases">
        <title>A new species, PO-11, isolated from a karst cave deposit.</title>
        <authorList>
            <person name="Zhaoxiaoyong W."/>
        </authorList>
    </citation>
    <scope>NUCLEOTIDE SEQUENCE</scope>
    <source>
        <strain evidence="1">PO-11</strain>
    </source>
</reference>
<dbReference type="EMBL" id="JAFNLL010000070">
    <property type="protein sequence ID" value="MBO1269909.1"/>
    <property type="molecule type" value="Genomic_DNA"/>
</dbReference>
<name>A0A939KLG1_9MICC</name>
<proteinExistence type="predicted"/>
<evidence type="ECO:0000313" key="1">
    <source>
        <dbReference type="EMBL" id="MBO1269909.1"/>
    </source>
</evidence>